<gene>
    <name evidence="1" type="ORF">H2200_008830</name>
</gene>
<comment type="caution">
    <text evidence="1">The sequence shown here is derived from an EMBL/GenBank/DDBJ whole genome shotgun (WGS) entry which is preliminary data.</text>
</comment>
<reference evidence="1" key="1">
    <citation type="submission" date="2022-10" db="EMBL/GenBank/DDBJ databases">
        <title>Culturing micro-colonial fungi from biological soil crusts in the Mojave desert and describing Neophaeococcomyces mojavensis, and introducing the new genera and species Taxawa tesnikishii.</title>
        <authorList>
            <person name="Kurbessoian T."/>
            <person name="Stajich J.E."/>
        </authorList>
    </citation>
    <scope>NUCLEOTIDE SEQUENCE</scope>
    <source>
        <strain evidence="1">TK_41</strain>
    </source>
</reference>
<evidence type="ECO:0000313" key="1">
    <source>
        <dbReference type="EMBL" id="KAJ9606820.1"/>
    </source>
</evidence>
<evidence type="ECO:0000313" key="2">
    <source>
        <dbReference type="Proteomes" id="UP001172673"/>
    </source>
</evidence>
<dbReference type="EMBL" id="JAPDRK010000013">
    <property type="protein sequence ID" value="KAJ9606820.1"/>
    <property type="molecule type" value="Genomic_DNA"/>
</dbReference>
<organism evidence="1 2">
    <name type="scientific">Cladophialophora chaetospira</name>
    <dbReference type="NCBI Taxonomy" id="386627"/>
    <lineage>
        <taxon>Eukaryota</taxon>
        <taxon>Fungi</taxon>
        <taxon>Dikarya</taxon>
        <taxon>Ascomycota</taxon>
        <taxon>Pezizomycotina</taxon>
        <taxon>Eurotiomycetes</taxon>
        <taxon>Chaetothyriomycetidae</taxon>
        <taxon>Chaetothyriales</taxon>
        <taxon>Herpotrichiellaceae</taxon>
        <taxon>Cladophialophora</taxon>
    </lineage>
</organism>
<sequence length="196" mass="21672">MLTSSSKVSHSTTSDVLVPAPDGRQTFSKSFSDEFVHFLKEELTLEELEAIIAAISVCVTRLWSAVFMFRPKDSTVVGFSSLSGTSFSTDQAILTEHVIWRGPLWVSRILDQYGPGERVATQIGDEIEVEEILVKEGLWKGSREEGARLAANGVARLLWKERQERIETKANASAGKVNITDIRVNPSVWRGSSGDM</sequence>
<keyword evidence="2" id="KW-1185">Reference proteome</keyword>
<dbReference type="Proteomes" id="UP001172673">
    <property type="component" value="Unassembled WGS sequence"/>
</dbReference>
<protein>
    <submittedName>
        <fullName evidence="1">Uncharacterized protein</fullName>
    </submittedName>
</protein>
<proteinExistence type="predicted"/>
<name>A0AA39CG24_9EURO</name>
<accession>A0AA39CG24</accession>
<dbReference type="AlphaFoldDB" id="A0AA39CG24"/>